<dbReference type="AlphaFoldDB" id="A0A0J6JNP0"/>
<dbReference type="InterPro" id="IPR000873">
    <property type="entry name" value="AMP-dep_synth/lig_dom"/>
</dbReference>
<dbReference type="PATRIC" id="fig|47884.3.peg.2175"/>
<proteinExistence type="predicted"/>
<dbReference type="InterPro" id="IPR045851">
    <property type="entry name" value="AMP-bd_C_sf"/>
</dbReference>
<dbReference type="Proteomes" id="UP000183155">
    <property type="component" value="Unassembled WGS sequence"/>
</dbReference>
<dbReference type="SUPFAM" id="SSF56801">
    <property type="entry name" value="Acetyl-CoA synthetase-like"/>
    <property type="match status" value="1"/>
</dbReference>
<name>A0A0J6JNP0_PSETA</name>
<dbReference type="Pfam" id="PF00501">
    <property type="entry name" value="AMP-binding"/>
    <property type="match status" value="1"/>
</dbReference>
<feature type="domain" description="AMP-binding enzyme C-terminal" evidence="2">
    <location>
        <begin position="473"/>
        <end position="549"/>
    </location>
</feature>
<gene>
    <name evidence="4" type="ORF">SAMN04490203_2159</name>
    <name evidence="3" type="ORF">TU78_08760</name>
</gene>
<organism evidence="3 5">
    <name type="scientific">Pseudomonas taetrolens</name>
    <dbReference type="NCBI Taxonomy" id="47884"/>
    <lineage>
        <taxon>Bacteria</taxon>
        <taxon>Pseudomonadati</taxon>
        <taxon>Pseudomonadota</taxon>
        <taxon>Gammaproteobacteria</taxon>
        <taxon>Pseudomonadales</taxon>
        <taxon>Pseudomonadaceae</taxon>
        <taxon>Pseudomonas</taxon>
    </lineage>
</organism>
<reference evidence="3 5" key="1">
    <citation type="submission" date="2015-02" db="EMBL/GenBank/DDBJ databases">
        <title>Pseudomonas helleri sp. nov. and Pseudomonas weihenstephanensis sp. nov., isolated from raw cows milk.</title>
        <authorList>
            <person name="von Neubeck M."/>
            <person name="Huptas C."/>
            <person name="Wenning M."/>
            <person name="Scherer S."/>
        </authorList>
    </citation>
    <scope>NUCLEOTIDE SEQUENCE [LARGE SCALE GENOMIC DNA]</scope>
    <source>
        <strain evidence="3 5">DSM 21104</strain>
    </source>
</reference>
<dbReference type="PANTHER" id="PTHR43201">
    <property type="entry name" value="ACYL-COA SYNTHETASE"/>
    <property type="match status" value="1"/>
</dbReference>
<dbReference type="PANTHER" id="PTHR43201:SF32">
    <property type="entry name" value="2-SUCCINYLBENZOATE--COA LIGASE, CHLOROPLASTIC_PEROXISOMAL"/>
    <property type="match status" value="1"/>
</dbReference>
<evidence type="ECO:0000313" key="3">
    <source>
        <dbReference type="EMBL" id="KMM85427.1"/>
    </source>
</evidence>
<dbReference type="OrthoDB" id="9803968at2"/>
<dbReference type="Gene3D" id="3.30.300.30">
    <property type="match status" value="1"/>
</dbReference>
<dbReference type="Proteomes" id="UP000036395">
    <property type="component" value="Unassembled WGS sequence"/>
</dbReference>
<accession>A0A0J6JNP0</accession>
<protein>
    <submittedName>
        <fullName evidence="4">AMP-binding enzyme C-terminal domain-containing protein</fullName>
    </submittedName>
    <submittedName>
        <fullName evidence="3">Acyl-CoA synthetase</fullName>
    </submittedName>
</protein>
<dbReference type="GO" id="GO:0031956">
    <property type="term" value="F:medium-chain fatty acid-CoA ligase activity"/>
    <property type="evidence" value="ECO:0007669"/>
    <property type="project" value="TreeGrafter"/>
</dbReference>
<dbReference type="EMBL" id="FNRS01000001">
    <property type="protein sequence ID" value="SEC30025.1"/>
    <property type="molecule type" value="Genomic_DNA"/>
</dbReference>
<evidence type="ECO:0000313" key="6">
    <source>
        <dbReference type="Proteomes" id="UP000183155"/>
    </source>
</evidence>
<keyword evidence="6" id="KW-1185">Reference proteome</keyword>
<evidence type="ECO:0000313" key="4">
    <source>
        <dbReference type="EMBL" id="SEC30025.1"/>
    </source>
</evidence>
<feature type="domain" description="AMP-dependent synthetase/ligase" evidence="1">
    <location>
        <begin position="48"/>
        <end position="423"/>
    </location>
</feature>
<dbReference type="STRING" id="47884.SAMN04490203_2159"/>
<dbReference type="Pfam" id="PF13193">
    <property type="entry name" value="AMP-binding_C"/>
    <property type="match status" value="1"/>
</dbReference>
<comment type="caution">
    <text evidence="3">The sequence shown here is derived from an EMBL/GenBank/DDBJ whole genome shotgun (WGS) entry which is preliminary data.</text>
</comment>
<dbReference type="RefSeq" id="WP_048380232.1">
    <property type="nucleotide sequence ID" value="NZ_FNRS01000001.1"/>
</dbReference>
<dbReference type="Gene3D" id="3.40.50.12780">
    <property type="entry name" value="N-terminal domain of ligase-like"/>
    <property type="match status" value="1"/>
</dbReference>
<sequence>MKLEQWQSAWQQLIGAGSPFEVLTPADGGPKHFRHCAPSVWAAIDSGRVHGDREFLVWEQQRLTFTEFFDQVDRLAGQLVQRFGVRKGDRVAIAMRNQPSWLVAFAAIQRCAGVCVPLNSWGLRDELFHGLQDSGARLLLCDEPRLQLLSNDLHAKGLATIVVGMAADQPLDEHCQRLEDLLAAPALSAPQLNVSADDPAMILYTSGTTNLAKGVLSTHGAVCQALAALEFQGAFCAVSSPERISVVINSGYAPTTLMAVPLFHVSGLHAQFLLALRSGRRLLLMYKWDVEKAFDMIRDEQCTQFNGAPVMMQQLLTSPRFGTADTVSLFGLGLGGAAPSSSLLAHLTQRKPEAIGGSGYGLTESNGICAAIGGDQFVYKPASAGWPLPIVDVRIGDDPHRPVASGVSGLIWLRSPTLMSGYWNLPEASSQTLRDGWLDTGDIGHLDEEGFLYITDRAKDLINRGGEKISAAEVESCACEMPGVIEAAAFAMPDDVLGEVVYLVVRGNPGDTPDSEAVRTFIGQRLASFKVPAQIHVQHTPFVRNASGKMLKNVLKDVLLTA</sequence>
<evidence type="ECO:0000313" key="5">
    <source>
        <dbReference type="Proteomes" id="UP000036395"/>
    </source>
</evidence>
<evidence type="ECO:0000259" key="1">
    <source>
        <dbReference type="Pfam" id="PF00501"/>
    </source>
</evidence>
<reference evidence="4 6" key="2">
    <citation type="submission" date="2016-10" db="EMBL/GenBank/DDBJ databases">
        <authorList>
            <person name="Varghese N."/>
            <person name="Submissions S."/>
        </authorList>
    </citation>
    <scope>NUCLEOTIDE SEQUENCE [LARGE SCALE GENOMIC DNA]</scope>
    <source>
        <strain evidence="4 6">BS3652</strain>
    </source>
</reference>
<dbReference type="InterPro" id="IPR025110">
    <property type="entry name" value="AMP-bd_C"/>
</dbReference>
<dbReference type="GO" id="GO:0006631">
    <property type="term" value="P:fatty acid metabolic process"/>
    <property type="evidence" value="ECO:0007669"/>
    <property type="project" value="TreeGrafter"/>
</dbReference>
<evidence type="ECO:0000259" key="2">
    <source>
        <dbReference type="Pfam" id="PF13193"/>
    </source>
</evidence>
<dbReference type="InterPro" id="IPR042099">
    <property type="entry name" value="ANL_N_sf"/>
</dbReference>
<dbReference type="EMBL" id="JYLA01000003">
    <property type="protein sequence ID" value="KMM85427.1"/>
    <property type="molecule type" value="Genomic_DNA"/>
</dbReference>